<feature type="non-terminal residue" evidence="1">
    <location>
        <position position="1"/>
    </location>
</feature>
<evidence type="ECO:0000313" key="2">
    <source>
        <dbReference type="Proteomes" id="UP000805704"/>
    </source>
</evidence>
<organism evidence="1 2">
    <name type="scientific">Nibea albiflora</name>
    <name type="common">Yellow drum</name>
    <name type="synonym">Corvina albiflora</name>
    <dbReference type="NCBI Taxonomy" id="240163"/>
    <lineage>
        <taxon>Eukaryota</taxon>
        <taxon>Metazoa</taxon>
        <taxon>Chordata</taxon>
        <taxon>Craniata</taxon>
        <taxon>Vertebrata</taxon>
        <taxon>Euteleostomi</taxon>
        <taxon>Actinopterygii</taxon>
        <taxon>Neopterygii</taxon>
        <taxon>Teleostei</taxon>
        <taxon>Neoteleostei</taxon>
        <taxon>Acanthomorphata</taxon>
        <taxon>Eupercaria</taxon>
        <taxon>Sciaenidae</taxon>
        <taxon>Nibea</taxon>
    </lineage>
</organism>
<sequence length="529" mass="59442">KGEISNFEYLMHLNTIAGRTYNDLMQYPVFPWVLADYQSETLNLSNPATFRDLSKPMGAQTEKRRQMFLQRYEDVVDDEEEGDMSARCHYCTHYSSAIIVASFLVRMEPFSHTFQTLQVRPFARERGCMEDGTTLGDVELPPWAKGDTQEFIRVHREKGRQNAKDPIVKSTVLGYVSNFGQVPKQLFTKPHPPRSGSKKEGSSPPHPTPFFFKLDKLKSSAQPFRELPRGPVGQILCLEKEVMVLERNRLLLSPLLGCYFSWGFPDNSCAFGNIATEKTFAACESLCDWGETLCAACPNPTTIVTAGTSSVVCVWDVAVSKDKVTHMKLRQVHSMIVSGSRDLTCILWDMEELSYITQLTGHTTSISALAINELTGEIASCAGPRLYLWTMKGQLLTCTDTSCGPRPDVLCVSFTQRHEWDAKNVIVTGCADGIIRIWKTEYTRTQLPGPPEEPVSPGQDRTERDVSNSCQVKGWERHLVLCQELNRSQTVSQRRYKNNPAITALALSRSHATLLAGDAWGRVFTWTCE</sequence>
<proteinExistence type="predicted"/>
<dbReference type="EMBL" id="CM024797">
    <property type="protein sequence ID" value="KAG8000086.1"/>
    <property type="molecule type" value="Genomic_DNA"/>
</dbReference>
<reference evidence="1" key="1">
    <citation type="submission" date="2020-04" db="EMBL/GenBank/DDBJ databases">
        <title>A chromosome-scale assembly and high-density genetic map of the yellow drum (Nibea albiflora) genome.</title>
        <authorList>
            <person name="Xu D."/>
            <person name="Zhang W."/>
            <person name="Chen R."/>
            <person name="Tan P."/>
            <person name="Wang L."/>
            <person name="Song H."/>
            <person name="Tian L."/>
            <person name="Zhu Q."/>
            <person name="Wang B."/>
        </authorList>
    </citation>
    <scope>NUCLEOTIDE SEQUENCE</scope>
    <source>
        <strain evidence="1">ZJHYS-2018</strain>
    </source>
</reference>
<gene>
    <name evidence="1" type="primary">WDFY4</name>
    <name evidence="1" type="ORF">GBF38_002233</name>
</gene>
<name>A0ACB7EDM5_NIBAL</name>
<accession>A0ACB7EDM5</accession>
<protein>
    <submittedName>
        <fullName evidence="1">WD repeat-and FYVE domain-containing protein 4</fullName>
    </submittedName>
</protein>
<keyword evidence="2" id="KW-1185">Reference proteome</keyword>
<comment type="caution">
    <text evidence="1">The sequence shown here is derived from an EMBL/GenBank/DDBJ whole genome shotgun (WGS) entry which is preliminary data.</text>
</comment>
<evidence type="ECO:0000313" key="1">
    <source>
        <dbReference type="EMBL" id="KAG8000086.1"/>
    </source>
</evidence>
<dbReference type="Proteomes" id="UP000805704">
    <property type="component" value="Chromosome 9"/>
</dbReference>